<dbReference type="PANTHER" id="PTHR30055:SF234">
    <property type="entry name" value="HTH-TYPE TRANSCRIPTIONAL REGULATOR BETI"/>
    <property type="match status" value="1"/>
</dbReference>
<sequence length="189" mass="20575">MDAIYEGAIQVLVEAGPRHLTTTRVAERAGVSVGTLYQYFANIDGLMAAILEHHLGKVIDTVVVICAEQRGQPLHAMAQALTDGFIDAKSERLDVTKALYAVAYDLKGLELIERMSERSVKAIRDMLTTAPDMVIDVPDQVAAVIHAAMAGAVQIVLSKATNSTDLLELRYHMRHLVMGYLGSLVTDSR</sequence>
<keyword evidence="1" id="KW-0805">Transcription regulation</keyword>
<proteinExistence type="predicted"/>
<dbReference type="InterPro" id="IPR009057">
    <property type="entry name" value="Homeodomain-like_sf"/>
</dbReference>
<feature type="domain" description="HTH tetR-type" evidence="5">
    <location>
        <begin position="1"/>
        <end position="58"/>
    </location>
</feature>
<organism evidence="6 7">
    <name type="scientific">Xanthobacter agilis</name>
    <dbReference type="NCBI Taxonomy" id="47492"/>
    <lineage>
        <taxon>Bacteria</taxon>
        <taxon>Pseudomonadati</taxon>
        <taxon>Pseudomonadota</taxon>
        <taxon>Alphaproteobacteria</taxon>
        <taxon>Hyphomicrobiales</taxon>
        <taxon>Xanthobacteraceae</taxon>
        <taxon>Xanthobacter</taxon>
    </lineage>
</organism>
<keyword evidence="2 4" id="KW-0238">DNA-binding</keyword>
<dbReference type="Pfam" id="PF00440">
    <property type="entry name" value="TetR_N"/>
    <property type="match status" value="1"/>
</dbReference>
<evidence type="ECO:0000256" key="3">
    <source>
        <dbReference type="ARBA" id="ARBA00023163"/>
    </source>
</evidence>
<accession>A0ABU0LJC7</accession>
<dbReference type="InterPro" id="IPR001647">
    <property type="entry name" value="HTH_TetR"/>
</dbReference>
<dbReference type="InterPro" id="IPR041669">
    <property type="entry name" value="TetR_C_15"/>
</dbReference>
<dbReference type="RefSeq" id="WP_307500715.1">
    <property type="nucleotide sequence ID" value="NZ_JAUSVY010000015.1"/>
</dbReference>
<dbReference type="Gene3D" id="1.10.357.10">
    <property type="entry name" value="Tetracycline Repressor, domain 2"/>
    <property type="match status" value="1"/>
</dbReference>
<feature type="DNA-binding region" description="H-T-H motif" evidence="4">
    <location>
        <begin position="21"/>
        <end position="40"/>
    </location>
</feature>
<evidence type="ECO:0000313" key="7">
    <source>
        <dbReference type="Proteomes" id="UP001241747"/>
    </source>
</evidence>
<comment type="caution">
    <text evidence="6">The sequence shown here is derived from an EMBL/GenBank/DDBJ whole genome shotgun (WGS) entry which is preliminary data.</text>
</comment>
<keyword evidence="3" id="KW-0804">Transcription</keyword>
<reference evidence="6 7" key="1">
    <citation type="submission" date="2023-07" db="EMBL/GenBank/DDBJ databases">
        <title>Genomic Encyclopedia of Type Strains, Phase IV (KMG-IV): sequencing the most valuable type-strain genomes for metagenomic binning, comparative biology and taxonomic classification.</title>
        <authorList>
            <person name="Goeker M."/>
        </authorList>
    </citation>
    <scope>NUCLEOTIDE SEQUENCE [LARGE SCALE GENOMIC DNA]</scope>
    <source>
        <strain evidence="6 7">DSM 3770</strain>
    </source>
</reference>
<dbReference type="SUPFAM" id="SSF46689">
    <property type="entry name" value="Homeodomain-like"/>
    <property type="match status" value="1"/>
</dbReference>
<evidence type="ECO:0000313" key="6">
    <source>
        <dbReference type="EMBL" id="MDQ0507250.1"/>
    </source>
</evidence>
<dbReference type="PROSITE" id="PS50977">
    <property type="entry name" value="HTH_TETR_2"/>
    <property type="match status" value="1"/>
</dbReference>
<evidence type="ECO:0000256" key="2">
    <source>
        <dbReference type="ARBA" id="ARBA00023125"/>
    </source>
</evidence>
<evidence type="ECO:0000256" key="4">
    <source>
        <dbReference type="PROSITE-ProRule" id="PRU00335"/>
    </source>
</evidence>
<dbReference type="Pfam" id="PF17918">
    <property type="entry name" value="TetR_C_15"/>
    <property type="match status" value="1"/>
</dbReference>
<name>A0ABU0LJC7_XANAG</name>
<dbReference type="InterPro" id="IPR050109">
    <property type="entry name" value="HTH-type_TetR-like_transc_reg"/>
</dbReference>
<dbReference type="PRINTS" id="PR00455">
    <property type="entry name" value="HTHTETR"/>
</dbReference>
<protein>
    <submittedName>
        <fullName evidence="6">AcrR family transcriptional regulator</fullName>
    </submittedName>
</protein>
<evidence type="ECO:0000259" key="5">
    <source>
        <dbReference type="PROSITE" id="PS50977"/>
    </source>
</evidence>
<dbReference type="Proteomes" id="UP001241747">
    <property type="component" value="Unassembled WGS sequence"/>
</dbReference>
<dbReference type="EMBL" id="JAUSVY010000015">
    <property type="protein sequence ID" value="MDQ0507250.1"/>
    <property type="molecule type" value="Genomic_DNA"/>
</dbReference>
<evidence type="ECO:0000256" key="1">
    <source>
        <dbReference type="ARBA" id="ARBA00023015"/>
    </source>
</evidence>
<dbReference type="PANTHER" id="PTHR30055">
    <property type="entry name" value="HTH-TYPE TRANSCRIPTIONAL REGULATOR RUTR"/>
    <property type="match status" value="1"/>
</dbReference>
<gene>
    <name evidence="6" type="ORF">QOZ94_004071</name>
</gene>
<keyword evidence="7" id="KW-1185">Reference proteome</keyword>